<evidence type="ECO:0000313" key="4">
    <source>
        <dbReference type="Proteomes" id="UP001172673"/>
    </source>
</evidence>
<dbReference type="InterPro" id="IPR001005">
    <property type="entry name" value="SANT/Myb"/>
</dbReference>
<feature type="compositionally biased region" description="Low complexity" evidence="1">
    <location>
        <begin position="487"/>
        <end position="498"/>
    </location>
</feature>
<dbReference type="AlphaFoldDB" id="A0AA39CGL1"/>
<reference evidence="3" key="1">
    <citation type="submission" date="2022-10" db="EMBL/GenBank/DDBJ databases">
        <title>Culturing micro-colonial fungi from biological soil crusts in the Mojave desert and describing Neophaeococcomyces mojavensis, and introducing the new genera and species Taxawa tesnikishii.</title>
        <authorList>
            <person name="Kurbessoian T."/>
            <person name="Stajich J.E."/>
        </authorList>
    </citation>
    <scope>NUCLEOTIDE SEQUENCE</scope>
    <source>
        <strain evidence="3">TK_41</strain>
    </source>
</reference>
<dbReference type="CDD" id="cd11660">
    <property type="entry name" value="SANT_TRF"/>
    <property type="match status" value="1"/>
</dbReference>
<feature type="compositionally biased region" description="Basic and acidic residues" evidence="1">
    <location>
        <begin position="431"/>
        <end position="440"/>
    </location>
</feature>
<proteinExistence type="predicted"/>
<feature type="compositionally biased region" description="Basic and acidic residues" evidence="1">
    <location>
        <begin position="670"/>
        <end position="686"/>
    </location>
</feature>
<evidence type="ECO:0000313" key="3">
    <source>
        <dbReference type="EMBL" id="KAJ9607361.1"/>
    </source>
</evidence>
<evidence type="ECO:0000259" key="2">
    <source>
        <dbReference type="SMART" id="SM00717"/>
    </source>
</evidence>
<feature type="region of interest" description="Disordered" evidence="1">
    <location>
        <begin position="515"/>
        <end position="846"/>
    </location>
</feature>
<feature type="compositionally biased region" description="Acidic residues" evidence="1">
    <location>
        <begin position="632"/>
        <end position="641"/>
    </location>
</feature>
<dbReference type="SMART" id="SM00717">
    <property type="entry name" value="SANT"/>
    <property type="match status" value="1"/>
</dbReference>
<feature type="compositionally biased region" description="Basic residues" evidence="1">
    <location>
        <begin position="645"/>
        <end position="655"/>
    </location>
</feature>
<feature type="compositionally biased region" description="Acidic residues" evidence="1">
    <location>
        <begin position="660"/>
        <end position="669"/>
    </location>
</feature>
<feature type="region of interest" description="Disordered" evidence="1">
    <location>
        <begin position="1"/>
        <end position="94"/>
    </location>
</feature>
<feature type="compositionally biased region" description="Polar residues" evidence="1">
    <location>
        <begin position="532"/>
        <end position="547"/>
    </location>
</feature>
<feature type="compositionally biased region" description="Polar residues" evidence="1">
    <location>
        <begin position="817"/>
        <end position="830"/>
    </location>
</feature>
<dbReference type="EMBL" id="JAPDRK010000012">
    <property type="protein sequence ID" value="KAJ9607361.1"/>
    <property type="molecule type" value="Genomic_DNA"/>
</dbReference>
<accession>A0AA39CGL1</accession>
<name>A0AA39CGL1_9EURO</name>
<feature type="region of interest" description="Disordered" evidence="1">
    <location>
        <begin position="412"/>
        <end position="499"/>
    </location>
</feature>
<organism evidence="3 4">
    <name type="scientific">Cladophialophora chaetospira</name>
    <dbReference type="NCBI Taxonomy" id="386627"/>
    <lineage>
        <taxon>Eukaryota</taxon>
        <taxon>Fungi</taxon>
        <taxon>Dikarya</taxon>
        <taxon>Ascomycota</taxon>
        <taxon>Pezizomycotina</taxon>
        <taxon>Eurotiomycetes</taxon>
        <taxon>Chaetothyriomycetidae</taxon>
        <taxon>Chaetothyriales</taxon>
        <taxon>Herpotrichiellaceae</taxon>
        <taxon>Cladophialophora</taxon>
    </lineage>
</organism>
<dbReference type="Gene3D" id="1.10.10.60">
    <property type="entry name" value="Homeodomain-like"/>
    <property type="match status" value="1"/>
</dbReference>
<feature type="compositionally biased region" description="Pro residues" evidence="1">
    <location>
        <begin position="17"/>
        <end position="27"/>
    </location>
</feature>
<evidence type="ECO:0000256" key="1">
    <source>
        <dbReference type="SAM" id="MobiDB-lite"/>
    </source>
</evidence>
<protein>
    <recommendedName>
        <fullName evidence="2">Myb-like domain-containing protein</fullName>
    </recommendedName>
</protein>
<feature type="domain" description="Myb-like" evidence="2">
    <location>
        <begin position="854"/>
        <end position="911"/>
    </location>
</feature>
<gene>
    <name evidence="3" type="ORF">H2200_008434</name>
</gene>
<feature type="compositionally biased region" description="Polar residues" evidence="1">
    <location>
        <begin position="44"/>
        <end position="64"/>
    </location>
</feature>
<dbReference type="Proteomes" id="UP001172673">
    <property type="component" value="Unassembled WGS sequence"/>
</dbReference>
<feature type="compositionally biased region" description="Acidic residues" evidence="1">
    <location>
        <begin position="558"/>
        <end position="569"/>
    </location>
</feature>
<feature type="compositionally biased region" description="Basic and acidic residues" evidence="1">
    <location>
        <begin position="831"/>
        <end position="846"/>
    </location>
</feature>
<feature type="compositionally biased region" description="Low complexity" evidence="1">
    <location>
        <begin position="755"/>
        <end position="805"/>
    </location>
</feature>
<comment type="caution">
    <text evidence="3">The sequence shown here is derived from an EMBL/GenBank/DDBJ whole genome shotgun (WGS) entry which is preliminary data.</text>
</comment>
<sequence>MASRSRPRSESRRNTPLSPPKALPPAIAPDASNQNKRKTRSSSREIATAQQQPLPIIEQTLSTVHEQEDDVGPVQNGEVDDDFSDLRPSSTGSSLQESLDALNRDAILDNLGAMYRDSGELINLFKNVSDQSLREFVNSPEQANPRFIKNLITRTKRLLEDRENYGQTDKEGSDDFIENLITKTKRLIEDRENDGETDKEGSIDFIDLQLILRKIFRLQPADDIPNVLYRPDAVIHLANLALQVIQVSSPDKRVRVSYTRVMFNEFPQLFNYFSHFQPGLEVWEGMCDVWADVLTQFYLGKVEMQQNQVSFDPDATLAEVFLDENDSVPGQEDPYRLERCLERMDMIRAYFDSNSSSFIDFEGLKEKYPWSDYAVRTVKWALGMKTELEKSVESKRGITWLVDKLAEDFDDDAAQTTRRKSNPDGEEDLSEGQHERDDLIPPRATKADVIPTPTHVTDKRHGVLPAHNNARGSGSAHESLTRSSERSISGPAAGGSAAQRNKDLLEEAKARFAAVKSGSSWNMTPHDDSQSEVESQPNREVAQSPSASYHDEGPGMGMEDEQDADEDESVIQRGDHAADDSDDEDVIATQQAALLLDKVRQQQEETRKESARATAKKPSFLDPQPGAQTVEWDNDYPNDEDILSRSRRSPKRARNQVHDDSDEDDAEFETDTRAAKRSRIDVERIRKPASARARLNGAGANLEGTDDLDDGQRIQPHALTSRPRVDPPGAAMRKSTISQERRRPTAPSLSPPPQRSASQRSPTSRAPIQPISSGSRAVPSSSAPARSDPTAPSSSLPSSRRLPPSHQDPPLGASRLPSASQEPPSTQARRVNQEAKERMRMARDLKQARRPVQIRIPYSAEEVDRLTEMIALYGTQWARMLNEDKSHPDGAALQGRTQVQLKDKARNLKLDALKAGQPLAPGFEFVSVGNKELEKLRQLGIDYFEGDGAARYTGRGGRYVDDELED</sequence>
<feature type="compositionally biased region" description="Basic and acidic residues" evidence="1">
    <location>
        <begin position="597"/>
        <end position="611"/>
    </location>
</feature>
<keyword evidence="4" id="KW-1185">Reference proteome</keyword>